<dbReference type="Proteomes" id="UP000596742">
    <property type="component" value="Unassembled WGS sequence"/>
</dbReference>
<proteinExistence type="predicted"/>
<sequence length="143" mass="16105">MQSLLTSSIHKFTAQRIFSNNDIGKNQNVSLEYIPPDDRDAGGLPLHINLSVGTKVMLIRNLNVEYGLVNGALGTVTQLNLHNNSEPTIDVVFPDIDLPSAITDLPRSVKIMQYDQEYLFNGRYIIRRNFPLLPCWATTIHKV</sequence>
<name>A0A8B6DPV2_MYTGA</name>
<accession>A0A8B6DPV2</accession>
<reference evidence="2" key="1">
    <citation type="submission" date="2018-11" db="EMBL/GenBank/DDBJ databases">
        <authorList>
            <person name="Alioto T."/>
            <person name="Alioto T."/>
        </authorList>
    </citation>
    <scope>NUCLEOTIDE SEQUENCE</scope>
</reference>
<dbReference type="OrthoDB" id="6070080at2759"/>
<dbReference type="SUPFAM" id="SSF52540">
    <property type="entry name" value="P-loop containing nucleoside triphosphate hydrolases"/>
    <property type="match status" value="1"/>
</dbReference>
<dbReference type="InterPro" id="IPR027417">
    <property type="entry name" value="P-loop_NTPase"/>
</dbReference>
<feature type="domain" description="DNA helicase Pif1-like 2B" evidence="1">
    <location>
        <begin position="43"/>
        <end position="79"/>
    </location>
</feature>
<dbReference type="PANTHER" id="PTHR23274">
    <property type="entry name" value="DNA HELICASE-RELATED"/>
    <property type="match status" value="1"/>
</dbReference>
<comment type="caution">
    <text evidence="2">The sequence shown here is derived from an EMBL/GenBank/DDBJ whole genome shotgun (WGS) entry which is preliminary data.</text>
</comment>
<evidence type="ECO:0000259" key="1">
    <source>
        <dbReference type="Pfam" id="PF21530"/>
    </source>
</evidence>
<gene>
    <name evidence="2" type="ORF">MGAL_10B065165</name>
</gene>
<dbReference type="Pfam" id="PF21530">
    <property type="entry name" value="Pif1_2B_dom"/>
    <property type="match status" value="1"/>
</dbReference>
<dbReference type="PANTHER" id="PTHR23274:SF51">
    <property type="entry name" value="OS03G0423850 PROTEIN"/>
    <property type="match status" value="1"/>
</dbReference>
<protein>
    <recommendedName>
        <fullName evidence="1">DNA helicase Pif1-like 2B domain-containing protein</fullName>
    </recommendedName>
</protein>
<dbReference type="EMBL" id="UYJE01003805">
    <property type="protein sequence ID" value="VDI22588.1"/>
    <property type="molecule type" value="Genomic_DNA"/>
</dbReference>
<evidence type="ECO:0000313" key="3">
    <source>
        <dbReference type="Proteomes" id="UP000596742"/>
    </source>
</evidence>
<keyword evidence="3" id="KW-1185">Reference proteome</keyword>
<dbReference type="GO" id="GO:0005657">
    <property type="term" value="C:replication fork"/>
    <property type="evidence" value="ECO:0007669"/>
    <property type="project" value="TreeGrafter"/>
</dbReference>
<dbReference type="AlphaFoldDB" id="A0A8B6DPV2"/>
<evidence type="ECO:0000313" key="2">
    <source>
        <dbReference type="EMBL" id="VDI22588.1"/>
    </source>
</evidence>
<dbReference type="InterPro" id="IPR049163">
    <property type="entry name" value="Pif1-like_2B_dom"/>
</dbReference>
<dbReference type="GO" id="GO:0006260">
    <property type="term" value="P:DNA replication"/>
    <property type="evidence" value="ECO:0007669"/>
    <property type="project" value="TreeGrafter"/>
</dbReference>
<organism evidence="2 3">
    <name type="scientific">Mytilus galloprovincialis</name>
    <name type="common">Mediterranean mussel</name>
    <dbReference type="NCBI Taxonomy" id="29158"/>
    <lineage>
        <taxon>Eukaryota</taxon>
        <taxon>Metazoa</taxon>
        <taxon>Spiralia</taxon>
        <taxon>Lophotrochozoa</taxon>
        <taxon>Mollusca</taxon>
        <taxon>Bivalvia</taxon>
        <taxon>Autobranchia</taxon>
        <taxon>Pteriomorphia</taxon>
        <taxon>Mytilida</taxon>
        <taxon>Mytiloidea</taxon>
        <taxon>Mytilidae</taxon>
        <taxon>Mytilinae</taxon>
        <taxon>Mytilus</taxon>
    </lineage>
</organism>